<organism evidence="2 3">
    <name type="scientific">Priestia veravalensis</name>
    <dbReference type="NCBI Taxonomy" id="1414648"/>
    <lineage>
        <taxon>Bacteria</taxon>
        <taxon>Bacillati</taxon>
        <taxon>Bacillota</taxon>
        <taxon>Bacilli</taxon>
        <taxon>Bacillales</taxon>
        <taxon>Bacillaceae</taxon>
        <taxon>Priestia</taxon>
    </lineage>
</organism>
<feature type="domain" description="Putative amidase" evidence="1">
    <location>
        <begin position="138"/>
        <end position="289"/>
    </location>
</feature>
<dbReference type="AlphaFoldDB" id="A0A0V8JNR7"/>
<evidence type="ECO:0000313" key="2">
    <source>
        <dbReference type="EMBL" id="KSU88708.1"/>
    </source>
</evidence>
<dbReference type="RefSeq" id="WP_025908457.1">
    <property type="nucleotide sequence ID" value="NZ_KQ758635.1"/>
</dbReference>
<dbReference type="InterPro" id="IPR024301">
    <property type="entry name" value="Amidase_6"/>
</dbReference>
<dbReference type="PANTHER" id="PTHR40032">
    <property type="entry name" value="EXPORTED PROTEIN-RELATED"/>
    <property type="match status" value="1"/>
</dbReference>
<evidence type="ECO:0000259" key="1">
    <source>
        <dbReference type="Pfam" id="PF12671"/>
    </source>
</evidence>
<dbReference type="Pfam" id="PF12671">
    <property type="entry name" value="Amidase_6"/>
    <property type="match status" value="1"/>
</dbReference>
<dbReference type="Proteomes" id="UP000053681">
    <property type="component" value="Unassembled WGS sequence"/>
</dbReference>
<protein>
    <recommendedName>
        <fullName evidence="1">Putative amidase domain-containing protein</fullName>
    </recommendedName>
</protein>
<dbReference type="PANTHER" id="PTHR40032:SF1">
    <property type="entry name" value="EXPORTED PROTEIN"/>
    <property type="match status" value="1"/>
</dbReference>
<proteinExistence type="predicted"/>
<sequence length="296" mass="34809">MLAKKNVLYTLMKAKANSYVNQVISEDFKPFIEQEYELKQSLLRKRKVEVVKCTVKGAIHDVQNENEETKVTYQIHKRFLCKQDDLFYVEEEVEERCALFYKDTLIHDKLLPIHIDEIDDLEFSMDDKEEIADRNGYYDRLAAVQYAETYWNTPNPAYKYFEVNCTNYISQCLRAGKAPMRGQPNRSKGWWLSKDNWSYSWAVAHSMHSYLQNSKQGLRAIKKSSVKELTMGDVICYDFEGDGRWNHTTIVVAKDADGMPLVNANTYNSRMRYWAYEDSTAYTPNMKYAFFHITDQ</sequence>
<keyword evidence="3" id="KW-1185">Reference proteome</keyword>
<comment type="caution">
    <text evidence="2">The sequence shown here is derived from an EMBL/GenBank/DDBJ whole genome shotgun (WGS) entry which is preliminary data.</text>
</comment>
<accession>A0A0V8JNR7</accession>
<reference evidence="2 3" key="1">
    <citation type="submission" date="2015-11" db="EMBL/GenBank/DDBJ databases">
        <title>Bacillus caseinolyticus sp nov.</title>
        <authorList>
            <person name="Dastager S.G."/>
            <person name="Mawlankar R."/>
        </authorList>
    </citation>
    <scope>NUCLEOTIDE SEQUENCE [LARGE SCALE GENOMIC DNA]</scope>
    <source>
        <strain evidence="2 3">SGD-V-76</strain>
    </source>
</reference>
<dbReference type="EMBL" id="LNQP01000016">
    <property type="protein sequence ID" value="KSU88708.1"/>
    <property type="molecule type" value="Genomic_DNA"/>
</dbReference>
<evidence type="ECO:0000313" key="3">
    <source>
        <dbReference type="Proteomes" id="UP000053681"/>
    </source>
</evidence>
<gene>
    <name evidence="2" type="ORF">AS180_06080</name>
</gene>
<name>A0A0V8JNR7_9BACI</name>